<feature type="compositionally biased region" description="Basic and acidic residues" evidence="1">
    <location>
        <begin position="461"/>
        <end position="479"/>
    </location>
</feature>
<protein>
    <submittedName>
        <fullName evidence="2">Putative phage portal protein</fullName>
    </submittedName>
</protein>
<comment type="caution">
    <text evidence="2">The sequence shown here is derived from an EMBL/GenBank/DDBJ whole genome shotgun (WGS) entry which is preliminary data.</text>
</comment>
<reference evidence="2 3" key="1">
    <citation type="submission" date="2012-06" db="EMBL/GenBank/DDBJ databases">
        <title>Draft Genome Sequence of Lactobacillus pasteurii CRBIP 24.76T.</title>
        <authorList>
            <person name="Cousin S."/>
            <person name="Bouchier C."/>
            <person name="Loux V."/>
            <person name="Ma L."/>
            <person name="Creno S."/>
            <person name="Bizet C."/>
            <person name="Clermont D."/>
        </authorList>
    </citation>
    <scope>NUCLEOTIDE SEQUENCE [LARGE SCALE GENOMIC DNA]</scope>
    <source>
        <strain evidence="3">CRBIP 24.76T</strain>
    </source>
</reference>
<gene>
    <name evidence="2" type="ORF">BN53_03065</name>
</gene>
<dbReference type="Proteomes" id="UP000009311">
    <property type="component" value="Unassembled WGS sequence"/>
</dbReference>
<dbReference type="eggNOG" id="ENOG502Z7ZB">
    <property type="taxonomic scope" value="Bacteria"/>
</dbReference>
<proteinExistence type="predicted"/>
<evidence type="ECO:0000256" key="1">
    <source>
        <dbReference type="SAM" id="MobiDB-lite"/>
    </source>
</evidence>
<accession>I7LDN6</accession>
<organism evidence="2 3">
    <name type="scientific">Lactobacillus pasteurii DSM 23907 = CRBIP 24.76</name>
    <dbReference type="NCBI Taxonomy" id="1423790"/>
    <lineage>
        <taxon>Bacteria</taxon>
        <taxon>Bacillati</taxon>
        <taxon>Bacillota</taxon>
        <taxon>Bacilli</taxon>
        <taxon>Lactobacillales</taxon>
        <taxon>Lactobacillaceae</taxon>
        <taxon>Lactobacillus</taxon>
    </lineage>
</organism>
<keyword evidence="3" id="KW-1185">Reference proteome</keyword>
<dbReference type="EMBL" id="CAKD01000017">
    <property type="protein sequence ID" value="CCI85078.1"/>
    <property type="molecule type" value="Genomic_DNA"/>
</dbReference>
<sequence length="479" mass="54157">MQNLIANTASERGNFINAYSEAVRYYKNQNDITNRNNGKSELKQDGKDDPLRHADNRVSHNFYQLLVDQEAGYFATVAPQVDVGNDTDNQKILDILGDDFGLTIHNLSVSASNAGRAWLHYWIDEDNNFRYGIVPPDQITAIWSSTLDHKLLGVLRSYQQLDPDTGKTFTVHEYWNDKQGQFFKEVSSNPLKLESYDCIPTYDSTAGYETGLSDVVTHDFGRVPFIEFAKNELRLPELHKTKGLIDAYDDIYNGFLNDIDDIQQVVLVLKNYGGTKLDDFMENLKKNKVVKFNNAGNGDQSGIDTLQIEIPVEARDKVLTLTKSNIFLQGQGIDPANFANTNASGVAIKMLYSHLELKASKTEAYFRRGVSELVRAIMRYCGISDYDGRHIIQTWTRTQVEDNLTQAQTVATVAPYTSKETIAKANPLVEDYNQELKYQQDDLQNSDGFMASKDFANSDDYSDKADDEKSENKDKPDDE</sequence>
<dbReference type="Pfam" id="PF05133">
    <property type="entry name" value="SPP1_portal"/>
    <property type="match status" value="1"/>
</dbReference>
<feature type="region of interest" description="Disordered" evidence="1">
    <location>
        <begin position="34"/>
        <end position="53"/>
    </location>
</feature>
<dbReference type="STRING" id="1423790.BN53_03065"/>
<feature type="region of interest" description="Disordered" evidence="1">
    <location>
        <begin position="440"/>
        <end position="479"/>
    </location>
</feature>
<evidence type="ECO:0000313" key="3">
    <source>
        <dbReference type="Proteomes" id="UP000009311"/>
    </source>
</evidence>
<dbReference type="InterPro" id="IPR021145">
    <property type="entry name" value="Portal_protein_SPP1_Gp6-like"/>
</dbReference>
<dbReference type="AlphaFoldDB" id="I7LDN6"/>
<name>I7LDN6_9LACO</name>
<feature type="compositionally biased region" description="Basic and acidic residues" evidence="1">
    <location>
        <begin position="38"/>
        <end position="53"/>
    </location>
</feature>
<evidence type="ECO:0000313" key="2">
    <source>
        <dbReference type="EMBL" id="CCI85078.1"/>
    </source>
</evidence>